<feature type="transmembrane region" description="Helical" evidence="1">
    <location>
        <begin position="12"/>
        <end position="33"/>
    </location>
</feature>
<reference evidence="3" key="1">
    <citation type="journal article" date="2019" name="Int. J. Syst. Evol. Microbiol.">
        <title>The Global Catalogue of Microorganisms (GCM) 10K type strain sequencing project: providing services to taxonomists for standard genome sequencing and annotation.</title>
        <authorList>
            <consortium name="The Broad Institute Genomics Platform"/>
            <consortium name="The Broad Institute Genome Sequencing Center for Infectious Disease"/>
            <person name="Wu L."/>
            <person name="Ma J."/>
        </authorList>
    </citation>
    <scope>NUCLEOTIDE SEQUENCE [LARGE SCALE GENOMIC DNA]</scope>
    <source>
        <strain evidence="3">KCTC 52438</strain>
    </source>
</reference>
<evidence type="ECO:0000313" key="3">
    <source>
        <dbReference type="Proteomes" id="UP001595476"/>
    </source>
</evidence>
<dbReference type="InterPro" id="IPR012902">
    <property type="entry name" value="N_methyl_site"/>
</dbReference>
<keyword evidence="1" id="KW-1133">Transmembrane helix</keyword>
<dbReference type="NCBIfam" id="TIGR02532">
    <property type="entry name" value="IV_pilin_GFxxxE"/>
    <property type="match status" value="1"/>
</dbReference>
<dbReference type="InterPro" id="IPR045584">
    <property type="entry name" value="Pilin-like"/>
</dbReference>
<evidence type="ECO:0000256" key="1">
    <source>
        <dbReference type="SAM" id="Phobius"/>
    </source>
</evidence>
<dbReference type="RefSeq" id="WP_386722070.1">
    <property type="nucleotide sequence ID" value="NZ_JBHRSZ010000006.1"/>
</dbReference>
<organism evidence="2 3">
    <name type="scientific">Litoribrevibacter euphylliae</name>
    <dbReference type="NCBI Taxonomy" id="1834034"/>
    <lineage>
        <taxon>Bacteria</taxon>
        <taxon>Pseudomonadati</taxon>
        <taxon>Pseudomonadota</taxon>
        <taxon>Gammaproteobacteria</taxon>
        <taxon>Oceanospirillales</taxon>
        <taxon>Oceanospirillaceae</taxon>
        <taxon>Litoribrevibacter</taxon>
    </lineage>
</organism>
<keyword evidence="1" id="KW-0472">Membrane</keyword>
<dbReference type="Pfam" id="PF07963">
    <property type="entry name" value="N_methyl"/>
    <property type="match status" value="1"/>
</dbReference>
<protein>
    <submittedName>
        <fullName evidence="2">Type IV pilin protein</fullName>
    </submittedName>
</protein>
<keyword evidence="1" id="KW-0812">Transmembrane</keyword>
<sequence length="144" mass="15621">MDKHLAKRGFTLIELLVVVCIISILLLVAIPSYQTFIQSEHRSLAQQSLMACAADIVEQKIKSGSLASLLAQYEGEKLSGLCLVRVPESGSQHYLINIAQFDGEAEFLLQASPVSSLAKEDGILTLSNYGAGCRTTGNDHCLPW</sequence>
<keyword evidence="3" id="KW-1185">Reference proteome</keyword>
<name>A0ABV7HHR9_9GAMM</name>
<dbReference type="Proteomes" id="UP001595476">
    <property type="component" value="Unassembled WGS sequence"/>
</dbReference>
<evidence type="ECO:0000313" key="2">
    <source>
        <dbReference type="EMBL" id="MFC3152188.1"/>
    </source>
</evidence>
<dbReference type="SUPFAM" id="SSF54523">
    <property type="entry name" value="Pili subunits"/>
    <property type="match status" value="1"/>
</dbReference>
<gene>
    <name evidence="2" type="ORF">ACFOEK_14215</name>
</gene>
<dbReference type="EMBL" id="JBHRSZ010000006">
    <property type="protein sequence ID" value="MFC3152188.1"/>
    <property type="molecule type" value="Genomic_DNA"/>
</dbReference>
<dbReference type="Gene3D" id="3.30.700.10">
    <property type="entry name" value="Glycoprotein, Type 4 Pilin"/>
    <property type="match status" value="1"/>
</dbReference>
<comment type="caution">
    <text evidence="2">The sequence shown here is derived from an EMBL/GenBank/DDBJ whole genome shotgun (WGS) entry which is preliminary data.</text>
</comment>
<proteinExistence type="predicted"/>
<accession>A0ABV7HHR9</accession>